<organism evidence="1 2">
    <name type="scientific">Paenibacillus alvei</name>
    <name type="common">Bacillus alvei</name>
    <dbReference type="NCBI Taxonomy" id="44250"/>
    <lineage>
        <taxon>Bacteria</taxon>
        <taxon>Bacillati</taxon>
        <taxon>Bacillota</taxon>
        <taxon>Bacilli</taxon>
        <taxon>Bacillales</taxon>
        <taxon>Paenibacillaceae</taxon>
        <taxon>Paenibacillus</taxon>
    </lineage>
</organism>
<evidence type="ECO:0000313" key="2">
    <source>
        <dbReference type="Proteomes" id="UP000304148"/>
    </source>
</evidence>
<gene>
    <name evidence="1" type="ORF">PBLR_12859</name>
</gene>
<dbReference type="AlphaFoldDB" id="A0A383RB97"/>
<sequence length="238" mass="27678">MVIDRLQAFLGYPYISDTGIKLYSPTIAEIAAMGYLDYMIHLQLSLFDKSKILLELFRINFEKYESLKDENDYDVLIQNQAIRDYIAKSLSVFVKDTVEFDENRLAFYVGEVEFINKNNYTKISSAIQELNAIVDAANPNPKFKNGKAKEILDKLNHYRNQHKQKDSLDLKDILSILCAADGNGINVFNVHQLTIYQAYEHFERTIVKDKYQRLLPVWANGYLQENAQLPEWISKTKF</sequence>
<protein>
    <submittedName>
        <fullName evidence="1">Uncharacterized protein</fullName>
    </submittedName>
</protein>
<accession>A0A383RB97</accession>
<dbReference type="Proteomes" id="UP000304148">
    <property type="component" value="Chromosome"/>
</dbReference>
<evidence type="ECO:0000313" key="1">
    <source>
        <dbReference type="EMBL" id="SYX84437.1"/>
    </source>
</evidence>
<name>A0A383RB97_PAEAL</name>
<dbReference type="EMBL" id="LS992241">
    <property type="protein sequence ID" value="SYX84437.1"/>
    <property type="molecule type" value="Genomic_DNA"/>
</dbReference>
<dbReference type="RefSeq" id="WP_138186359.1">
    <property type="nucleotide sequence ID" value="NZ_LS992241.1"/>
</dbReference>
<reference evidence="2" key="1">
    <citation type="submission" date="2018-08" db="EMBL/GenBank/DDBJ databases">
        <authorList>
            <person name="Chevrot R."/>
        </authorList>
    </citation>
    <scope>NUCLEOTIDE SEQUENCE [LARGE SCALE GENOMIC DNA]</scope>
</reference>
<proteinExistence type="predicted"/>